<evidence type="ECO:0000256" key="5">
    <source>
        <dbReference type="ARBA" id="ARBA00023136"/>
    </source>
</evidence>
<accession>A0ABW1VAA5</accession>
<comment type="subcellular location">
    <subcellularLocation>
        <location evidence="1">Cell membrane</location>
        <topology evidence="1">Multi-pass membrane protein</topology>
    </subcellularLocation>
</comment>
<gene>
    <name evidence="7" type="ORF">ACFQB0_00860</name>
</gene>
<dbReference type="PANTHER" id="PTHR30250:SF11">
    <property type="entry name" value="O-ANTIGEN TRANSPORTER-RELATED"/>
    <property type="match status" value="1"/>
</dbReference>
<evidence type="ECO:0000256" key="4">
    <source>
        <dbReference type="ARBA" id="ARBA00022989"/>
    </source>
</evidence>
<organism evidence="7 8">
    <name type="scientific">Luethyella okanaganae</name>
    <dbReference type="NCBI Taxonomy" id="69372"/>
    <lineage>
        <taxon>Bacteria</taxon>
        <taxon>Bacillati</taxon>
        <taxon>Actinomycetota</taxon>
        <taxon>Actinomycetes</taxon>
        <taxon>Micrococcales</taxon>
        <taxon>Microbacteriaceae</taxon>
        <taxon>Luethyella</taxon>
    </lineage>
</organism>
<feature type="transmembrane region" description="Helical" evidence="6">
    <location>
        <begin position="275"/>
        <end position="295"/>
    </location>
</feature>
<feature type="transmembrane region" description="Helical" evidence="6">
    <location>
        <begin position="105"/>
        <end position="123"/>
    </location>
</feature>
<keyword evidence="5 6" id="KW-0472">Membrane</keyword>
<keyword evidence="4 6" id="KW-1133">Transmembrane helix</keyword>
<dbReference type="PANTHER" id="PTHR30250">
    <property type="entry name" value="PST FAMILY PREDICTED COLANIC ACID TRANSPORTER"/>
    <property type="match status" value="1"/>
</dbReference>
<dbReference type="Proteomes" id="UP001596306">
    <property type="component" value="Unassembled WGS sequence"/>
</dbReference>
<protein>
    <recommendedName>
        <fullName evidence="9">O-antigen/teichoic acid export membrane protein</fullName>
    </recommendedName>
</protein>
<feature type="transmembrane region" description="Helical" evidence="6">
    <location>
        <begin position="244"/>
        <end position="263"/>
    </location>
</feature>
<feature type="transmembrane region" description="Helical" evidence="6">
    <location>
        <begin position="38"/>
        <end position="61"/>
    </location>
</feature>
<dbReference type="RefSeq" id="WP_386726371.1">
    <property type="nucleotide sequence ID" value="NZ_JBHSTP010000001.1"/>
</dbReference>
<feature type="transmembrane region" description="Helical" evidence="6">
    <location>
        <begin position="207"/>
        <end position="232"/>
    </location>
</feature>
<dbReference type="InterPro" id="IPR050833">
    <property type="entry name" value="Poly_Biosynth_Transport"/>
</dbReference>
<evidence type="ECO:0000313" key="8">
    <source>
        <dbReference type="Proteomes" id="UP001596306"/>
    </source>
</evidence>
<keyword evidence="8" id="KW-1185">Reference proteome</keyword>
<name>A0ABW1VAA5_9MICO</name>
<proteinExistence type="predicted"/>
<dbReference type="EMBL" id="JBHSTP010000001">
    <property type="protein sequence ID" value="MFC6354663.1"/>
    <property type="molecule type" value="Genomic_DNA"/>
</dbReference>
<sequence>MRRHALSIVDQALSSGTSFIAVLAMARSLEPTVFGVFAMLFTALTLFLGLSRAFFGIPVALATAGSADHLRRLFSASTTALSLLFIPLALMVAVTGLLATDQRDSTTMVLIAMIALATPLVMIQDLCRYYAIAKGEPFKAVLSDAVRLGGALVLFVTGPFLESTTLSIAWAMIVFLSVITVMPSLRPRLLFREGLRLLSPRRGLRESVTLAVALSTGVTLAMGFLMVPFLGASAVGTIRGAGTLFGPVNTLIALLDFSVLGSLSTRERSRDVRSVVAVTGVLTLVTAAWAGILLLLPETVGRLLLGETWSSTRAILPITSVEYLFLAVSAGLTLIFKLRDRPRVLLLNRVLSSVVILVAVIVALITGGGVASMAWALLLGAFMSASGMARGTEREHRVLPRELTR</sequence>
<evidence type="ECO:0000256" key="3">
    <source>
        <dbReference type="ARBA" id="ARBA00022692"/>
    </source>
</evidence>
<keyword evidence="2" id="KW-1003">Cell membrane</keyword>
<evidence type="ECO:0008006" key="9">
    <source>
        <dbReference type="Google" id="ProtNLM"/>
    </source>
</evidence>
<feature type="transmembrane region" description="Helical" evidence="6">
    <location>
        <begin position="167"/>
        <end position="186"/>
    </location>
</feature>
<evidence type="ECO:0000313" key="7">
    <source>
        <dbReference type="EMBL" id="MFC6354663.1"/>
    </source>
</evidence>
<feature type="transmembrane region" description="Helical" evidence="6">
    <location>
        <begin position="315"/>
        <end position="338"/>
    </location>
</feature>
<evidence type="ECO:0000256" key="2">
    <source>
        <dbReference type="ARBA" id="ARBA00022475"/>
    </source>
</evidence>
<keyword evidence="3 6" id="KW-0812">Transmembrane</keyword>
<feature type="transmembrane region" description="Helical" evidence="6">
    <location>
        <begin position="73"/>
        <end position="99"/>
    </location>
</feature>
<feature type="transmembrane region" description="Helical" evidence="6">
    <location>
        <begin position="350"/>
        <end position="367"/>
    </location>
</feature>
<evidence type="ECO:0000256" key="6">
    <source>
        <dbReference type="SAM" id="Phobius"/>
    </source>
</evidence>
<comment type="caution">
    <text evidence="7">The sequence shown here is derived from an EMBL/GenBank/DDBJ whole genome shotgun (WGS) entry which is preliminary data.</text>
</comment>
<reference evidence="8" key="1">
    <citation type="journal article" date="2019" name="Int. J. Syst. Evol. Microbiol.">
        <title>The Global Catalogue of Microorganisms (GCM) 10K type strain sequencing project: providing services to taxonomists for standard genome sequencing and annotation.</title>
        <authorList>
            <consortium name="The Broad Institute Genomics Platform"/>
            <consortium name="The Broad Institute Genome Sequencing Center for Infectious Disease"/>
            <person name="Wu L."/>
            <person name="Ma J."/>
        </authorList>
    </citation>
    <scope>NUCLEOTIDE SEQUENCE [LARGE SCALE GENOMIC DNA]</scope>
    <source>
        <strain evidence="8">CCUG 43304</strain>
    </source>
</reference>
<evidence type="ECO:0000256" key="1">
    <source>
        <dbReference type="ARBA" id="ARBA00004651"/>
    </source>
</evidence>